<evidence type="ECO:0000259" key="1">
    <source>
        <dbReference type="Pfam" id="PF01814"/>
    </source>
</evidence>
<gene>
    <name evidence="2" type="ORF">YP76_05365</name>
</gene>
<sequence length="145" mass="17165">MDLDELQRQHDEIEALLARFRQAIADDSSPQRLGALRWQFARQLMAHLALEDRIFYPNMQRQPHERLRDTAARLEMEMAPIAQSFSAYIARWSDDRIAREWGDFCRESREVLDRILHRMHKEERLLMPLLADAGLVETPRIRQAG</sequence>
<dbReference type="AlphaFoldDB" id="A0A0M3AUZ8"/>
<dbReference type="InterPro" id="IPR012312">
    <property type="entry name" value="Hemerythrin-like"/>
</dbReference>
<comment type="caution">
    <text evidence="2">The sequence shown here is derived from an EMBL/GenBank/DDBJ whole genome shotgun (WGS) entry which is preliminary data.</text>
</comment>
<dbReference type="EMBL" id="LBIC01000001">
    <property type="protein sequence ID" value="KKW94047.1"/>
    <property type="molecule type" value="Genomic_DNA"/>
</dbReference>
<name>A0A0M3AUZ8_9SPHN</name>
<dbReference type="RefSeq" id="WP_046762480.1">
    <property type="nucleotide sequence ID" value="NZ_LBIC01000001.1"/>
</dbReference>
<feature type="domain" description="Hemerythrin-like" evidence="1">
    <location>
        <begin position="3"/>
        <end position="130"/>
    </location>
</feature>
<evidence type="ECO:0000313" key="3">
    <source>
        <dbReference type="Proteomes" id="UP000033874"/>
    </source>
</evidence>
<dbReference type="Pfam" id="PF01814">
    <property type="entry name" value="Hemerythrin"/>
    <property type="match status" value="1"/>
</dbReference>
<dbReference type="Proteomes" id="UP000033874">
    <property type="component" value="Unassembled WGS sequence"/>
</dbReference>
<dbReference type="STRING" id="56193.YP76_05365"/>
<dbReference type="PATRIC" id="fig|56193.3.peg.1107"/>
<keyword evidence="3" id="KW-1185">Reference proteome</keyword>
<evidence type="ECO:0000313" key="2">
    <source>
        <dbReference type="EMBL" id="KKW94047.1"/>
    </source>
</evidence>
<organism evidence="2 3">
    <name type="scientific">Sphingobium chungbukense</name>
    <dbReference type="NCBI Taxonomy" id="56193"/>
    <lineage>
        <taxon>Bacteria</taxon>
        <taxon>Pseudomonadati</taxon>
        <taxon>Pseudomonadota</taxon>
        <taxon>Alphaproteobacteria</taxon>
        <taxon>Sphingomonadales</taxon>
        <taxon>Sphingomonadaceae</taxon>
        <taxon>Sphingobium</taxon>
    </lineage>
</organism>
<reference evidence="2 3" key="1">
    <citation type="submission" date="2015-04" db="EMBL/GenBank/DDBJ databases">
        <title>Genome sequence of aromatic hydrocarbons-degrading Sphingobium chungbukense DJ77.</title>
        <authorList>
            <person name="Kim Y.-C."/>
            <person name="Chae J.-C."/>
        </authorList>
    </citation>
    <scope>NUCLEOTIDE SEQUENCE [LARGE SCALE GENOMIC DNA]</scope>
    <source>
        <strain evidence="2 3">DJ77</strain>
    </source>
</reference>
<accession>A0A0M3AUZ8</accession>
<protein>
    <submittedName>
        <fullName evidence="2">Cation-binding protein</fullName>
    </submittedName>
</protein>
<proteinExistence type="predicted"/>
<dbReference type="Gene3D" id="1.20.120.520">
    <property type="entry name" value="nmb1532 protein domain like"/>
    <property type="match status" value="1"/>
</dbReference>